<gene>
    <name evidence="1" type="ORF">OUZ56_011900</name>
</gene>
<accession>A0ABQ9Z1G3</accession>
<dbReference type="EMBL" id="JAOYFB010000002">
    <property type="protein sequence ID" value="KAK4006742.1"/>
    <property type="molecule type" value="Genomic_DNA"/>
</dbReference>
<protein>
    <submittedName>
        <fullName evidence="1">Uncharacterized protein</fullName>
    </submittedName>
</protein>
<proteinExistence type="predicted"/>
<organism evidence="1 2">
    <name type="scientific">Daphnia magna</name>
    <dbReference type="NCBI Taxonomy" id="35525"/>
    <lineage>
        <taxon>Eukaryota</taxon>
        <taxon>Metazoa</taxon>
        <taxon>Ecdysozoa</taxon>
        <taxon>Arthropoda</taxon>
        <taxon>Crustacea</taxon>
        <taxon>Branchiopoda</taxon>
        <taxon>Diplostraca</taxon>
        <taxon>Cladocera</taxon>
        <taxon>Anomopoda</taxon>
        <taxon>Daphniidae</taxon>
        <taxon>Daphnia</taxon>
    </lineage>
</organism>
<sequence>MAFKQDETVVDAERTSSWRIFQNWTTEGTGFDESFGSDIVGVFNRGSFELEKDRISQGGVSDVRAVVQVKNPARRNSPDPPEGCMMSE</sequence>
<evidence type="ECO:0000313" key="1">
    <source>
        <dbReference type="EMBL" id="KAK4006742.1"/>
    </source>
</evidence>
<dbReference type="Proteomes" id="UP001234178">
    <property type="component" value="Unassembled WGS sequence"/>
</dbReference>
<keyword evidence="2" id="KW-1185">Reference proteome</keyword>
<name>A0ABQ9Z1G3_9CRUS</name>
<reference evidence="1 2" key="1">
    <citation type="journal article" date="2023" name="Nucleic Acids Res.">
        <title>The hologenome of Daphnia magna reveals possible DNA methylation and microbiome-mediated evolution of the host genome.</title>
        <authorList>
            <person name="Chaturvedi A."/>
            <person name="Li X."/>
            <person name="Dhandapani V."/>
            <person name="Marshall H."/>
            <person name="Kissane S."/>
            <person name="Cuenca-Cambronero M."/>
            <person name="Asole G."/>
            <person name="Calvet F."/>
            <person name="Ruiz-Romero M."/>
            <person name="Marangio P."/>
            <person name="Guigo R."/>
            <person name="Rago D."/>
            <person name="Mirbahai L."/>
            <person name="Eastwood N."/>
            <person name="Colbourne J.K."/>
            <person name="Zhou J."/>
            <person name="Mallon E."/>
            <person name="Orsini L."/>
        </authorList>
    </citation>
    <scope>NUCLEOTIDE SEQUENCE [LARGE SCALE GENOMIC DNA]</scope>
    <source>
        <strain evidence="1">LRV0_1</strain>
    </source>
</reference>
<comment type="caution">
    <text evidence="1">The sequence shown here is derived from an EMBL/GenBank/DDBJ whole genome shotgun (WGS) entry which is preliminary data.</text>
</comment>
<evidence type="ECO:0000313" key="2">
    <source>
        <dbReference type="Proteomes" id="UP001234178"/>
    </source>
</evidence>